<evidence type="ECO:0000313" key="4">
    <source>
        <dbReference type="EMBL" id="KPB02834.1"/>
    </source>
</evidence>
<dbReference type="STRING" id="1514904.SU32_00705"/>
<dbReference type="OrthoDB" id="7914379at2"/>
<dbReference type="AlphaFoldDB" id="A0A0N0VMI6"/>
<protein>
    <submittedName>
        <fullName evidence="4">TetR family transcriptional regulator</fullName>
    </submittedName>
</protein>
<dbReference type="Gene3D" id="1.10.10.60">
    <property type="entry name" value="Homeodomain-like"/>
    <property type="match status" value="1"/>
</dbReference>
<dbReference type="PROSITE" id="PS50977">
    <property type="entry name" value="HTH_TETR_2"/>
    <property type="match status" value="1"/>
</dbReference>
<dbReference type="PANTHER" id="PTHR30055">
    <property type="entry name" value="HTH-TYPE TRANSCRIPTIONAL REGULATOR RUTR"/>
    <property type="match status" value="1"/>
</dbReference>
<name>A0A0N0VMI6_9HYPH</name>
<keyword evidence="1 2" id="KW-0238">DNA-binding</keyword>
<dbReference type="Pfam" id="PF00440">
    <property type="entry name" value="TetR_N"/>
    <property type="match status" value="1"/>
</dbReference>
<evidence type="ECO:0000256" key="1">
    <source>
        <dbReference type="ARBA" id="ARBA00023125"/>
    </source>
</evidence>
<gene>
    <name evidence="4" type="ORF">SU32_00705</name>
</gene>
<reference evidence="4 5" key="1">
    <citation type="submission" date="2015-01" db="EMBL/GenBank/DDBJ databases">
        <title>Ahrensia donghaiensis sp. nov., a novel dimethylsulphoniopropionate-cleavage bacterium isolated from seawater and emended descriptions of the genus Ahrensia and Ahrensia kielensis.</title>
        <authorList>
            <person name="Liu J."/>
        </authorList>
    </citation>
    <scope>NUCLEOTIDE SEQUENCE [LARGE SCALE GENOMIC DNA]</scope>
    <source>
        <strain evidence="4 5">LZD062</strain>
    </source>
</reference>
<dbReference type="InterPro" id="IPR001647">
    <property type="entry name" value="HTH_TetR"/>
</dbReference>
<sequence>MNTHADPYIETDFTDRQGAVLEAALGLLVEGGEKAITTAGIARAANCSKESLYKWFGDRDGILAAMITYQASKVRVSARLGGPSQSPEAFRAELEVFANDLLTVLSGETSLALNRLAIGQGSREGSVLGNLLIERGRKTVRERALVLLQSGQLAGVLRFNDRAAAFDTLYSLVVGDFHVRMLLGESVPALRDELARKEHVEQAIDRFHLLYSKDQMN</sequence>
<feature type="DNA-binding region" description="H-T-H motif" evidence="2">
    <location>
        <begin position="37"/>
        <end position="56"/>
    </location>
</feature>
<feature type="domain" description="HTH tetR-type" evidence="3">
    <location>
        <begin position="14"/>
        <end position="74"/>
    </location>
</feature>
<proteinExistence type="predicted"/>
<dbReference type="InterPro" id="IPR009057">
    <property type="entry name" value="Homeodomain-like_sf"/>
</dbReference>
<dbReference type="GO" id="GO:0000976">
    <property type="term" value="F:transcription cis-regulatory region binding"/>
    <property type="evidence" value="ECO:0007669"/>
    <property type="project" value="TreeGrafter"/>
</dbReference>
<evidence type="ECO:0000259" key="3">
    <source>
        <dbReference type="PROSITE" id="PS50977"/>
    </source>
</evidence>
<accession>A0A0N0VMI6</accession>
<dbReference type="PRINTS" id="PR00455">
    <property type="entry name" value="HTHTETR"/>
</dbReference>
<keyword evidence="5" id="KW-1185">Reference proteome</keyword>
<dbReference type="PATRIC" id="fig|1514904.3.peg.144"/>
<dbReference type="EMBL" id="JXMU01000001">
    <property type="protein sequence ID" value="KPB02834.1"/>
    <property type="molecule type" value="Genomic_DNA"/>
</dbReference>
<comment type="caution">
    <text evidence="4">The sequence shown here is derived from an EMBL/GenBank/DDBJ whole genome shotgun (WGS) entry which is preliminary data.</text>
</comment>
<dbReference type="InterPro" id="IPR039536">
    <property type="entry name" value="TetR_C_Proteobacteria"/>
</dbReference>
<dbReference type="RefSeq" id="WP_053997394.1">
    <property type="nucleotide sequence ID" value="NZ_JXMU01000001.1"/>
</dbReference>
<dbReference type="SUPFAM" id="SSF46689">
    <property type="entry name" value="Homeodomain-like"/>
    <property type="match status" value="1"/>
</dbReference>
<evidence type="ECO:0000256" key="2">
    <source>
        <dbReference type="PROSITE-ProRule" id="PRU00335"/>
    </source>
</evidence>
<dbReference type="Pfam" id="PF14246">
    <property type="entry name" value="TetR_C_7"/>
    <property type="match status" value="1"/>
</dbReference>
<evidence type="ECO:0000313" key="5">
    <source>
        <dbReference type="Proteomes" id="UP000038011"/>
    </source>
</evidence>
<dbReference type="GO" id="GO:0003700">
    <property type="term" value="F:DNA-binding transcription factor activity"/>
    <property type="evidence" value="ECO:0007669"/>
    <property type="project" value="TreeGrafter"/>
</dbReference>
<organism evidence="4 5">
    <name type="scientific">Ahrensia marina</name>
    <dbReference type="NCBI Taxonomy" id="1514904"/>
    <lineage>
        <taxon>Bacteria</taxon>
        <taxon>Pseudomonadati</taxon>
        <taxon>Pseudomonadota</taxon>
        <taxon>Alphaproteobacteria</taxon>
        <taxon>Hyphomicrobiales</taxon>
        <taxon>Ahrensiaceae</taxon>
        <taxon>Ahrensia</taxon>
    </lineage>
</organism>
<dbReference type="Gene3D" id="1.10.357.10">
    <property type="entry name" value="Tetracycline Repressor, domain 2"/>
    <property type="match status" value="1"/>
</dbReference>
<dbReference type="PANTHER" id="PTHR30055:SF146">
    <property type="entry name" value="HTH-TYPE TRANSCRIPTIONAL DUAL REGULATOR CECR"/>
    <property type="match status" value="1"/>
</dbReference>
<dbReference type="InterPro" id="IPR050109">
    <property type="entry name" value="HTH-type_TetR-like_transc_reg"/>
</dbReference>
<dbReference type="Proteomes" id="UP000038011">
    <property type="component" value="Unassembled WGS sequence"/>
</dbReference>